<feature type="domain" description="Secretion system C-terminal sorting" evidence="2">
    <location>
        <begin position="397"/>
        <end position="459"/>
    </location>
</feature>
<dbReference type="Proteomes" id="UP000273270">
    <property type="component" value="Chromosome"/>
</dbReference>
<reference evidence="3" key="3">
    <citation type="submission" date="2018-11" db="EMBL/GenBank/DDBJ databases">
        <title>Proposal to divide the Flavobacteriaceae and reorganize its genera based on Amino Acid Identity values calculated from whole genome sequences.</title>
        <authorList>
            <person name="Nicholson A.C."/>
            <person name="Gulvik C.A."/>
            <person name="Whitney A.M."/>
            <person name="Humrighouse B.W."/>
            <person name="Bell M."/>
            <person name="Holmes B."/>
            <person name="Steigerwalt A."/>
            <person name="Villarma A."/>
            <person name="Sheth M."/>
            <person name="Batra D."/>
            <person name="Pryor J."/>
            <person name="Bernardet J.-F."/>
            <person name="Hugo C."/>
            <person name="Kampfer P."/>
            <person name="Newman J."/>
            <person name="Mcquiston J.R."/>
        </authorList>
    </citation>
    <scope>NUCLEOTIDE SEQUENCE [LARGE SCALE GENOMIC DNA]</scope>
    <source>
        <strain evidence="3">G0188</strain>
    </source>
</reference>
<sequence length="461" mass="50082">MNKLFTSVAMVASFYSNINAQTINLDPNFGSGGIVSLPLNGEADDLQITLSSDNKILAYGKDIITSGNVNPNKIYKLNLDGTLNTNFGNAGILTLPDYIGDFIVLPQGNGKILVTFQRTSGSASSETSILRYDLNGILDNSFGNNGEFKTSYNGPNGFRSNNAVVLSDLSIILATGSQFIKLTPNGSIDTSYGNNGSISQVNSGNIQLSNSNILAFYDHKIDKITSTLTPVSTFGTNGTFTYPDSGSYFSKQATDNSIYTLDLDGNTFYNISSNGNLSSTVLLTDDNNSLDFYSNFDFSGNKIYFVGTTSAEIPFIVSYDHSGNLVPLNSQNSYKETSLAQGNYTSVLAKDNVIYVGGDQKDLSTNKWYYVVTKYNVSTSTLSANGIQPENSISFENPAQSHLVYSSKEKVRKIELYSTDGKLLKIITENHSNISDLSKGVYLLKAEFDHGKIVTRKLIKN</sequence>
<evidence type="ECO:0000313" key="5">
    <source>
        <dbReference type="Proteomes" id="UP000255224"/>
    </source>
</evidence>
<proteinExistence type="predicted"/>
<evidence type="ECO:0000256" key="1">
    <source>
        <dbReference type="ARBA" id="ARBA00022729"/>
    </source>
</evidence>
<accession>A0A376DPW0</accession>
<dbReference type="EMBL" id="UFVQ01000003">
    <property type="protein sequence ID" value="STC93431.1"/>
    <property type="molecule type" value="Genomic_DNA"/>
</dbReference>
<dbReference type="OrthoDB" id="9805017at2"/>
<dbReference type="Pfam" id="PF18962">
    <property type="entry name" value="Por_Secre_tail"/>
    <property type="match status" value="1"/>
</dbReference>
<keyword evidence="6" id="KW-1185">Reference proteome</keyword>
<dbReference type="Pfam" id="PF17164">
    <property type="entry name" value="DUF5122"/>
    <property type="match status" value="2"/>
</dbReference>
<name>A0A376DPW0_CHRCU</name>
<evidence type="ECO:0000313" key="3">
    <source>
        <dbReference type="EMBL" id="AZA48882.1"/>
    </source>
</evidence>
<keyword evidence="1" id="KW-0732">Signal</keyword>
<reference evidence="6" key="2">
    <citation type="submission" date="2018-11" db="EMBL/GenBank/DDBJ databases">
        <title>Proposal to divide the Flavobacteriaceae and reorganize its genera based on Amino Acid Identity values calculated from whole genome sequences.</title>
        <authorList>
            <person name="Nicholson A.C."/>
            <person name="Gulvik C.A."/>
            <person name="Whitney A.M."/>
            <person name="Humrighouse B.W."/>
            <person name="Bell M."/>
            <person name="Holmes B."/>
            <person name="Steigerwalt A.G."/>
            <person name="Villarma A."/>
            <person name="Sheth M."/>
            <person name="Batra D."/>
            <person name="Pryor J."/>
            <person name="Bernardet J.-F."/>
            <person name="Hugo C."/>
            <person name="Kampfer P."/>
            <person name="Newman J."/>
            <person name="McQuiston J.R."/>
        </authorList>
    </citation>
    <scope>NUCLEOTIDE SEQUENCE [LARGE SCALE GENOMIC DNA]</scope>
    <source>
        <strain evidence="6">G0188</strain>
    </source>
</reference>
<dbReference type="Gene3D" id="2.80.10.50">
    <property type="match status" value="1"/>
</dbReference>
<evidence type="ECO:0000313" key="4">
    <source>
        <dbReference type="EMBL" id="STC93431.1"/>
    </source>
</evidence>
<accession>A0A3G6N8I9</accession>
<dbReference type="EMBL" id="CP033920">
    <property type="protein sequence ID" value="AZA48882.1"/>
    <property type="molecule type" value="Genomic_DNA"/>
</dbReference>
<gene>
    <name evidence="3" type="ORF">EG346_12165</name>
    <name evidence="4" type="ORF">NCTC13533_00852</name>
</gene>
<evidence type="ECO:0000313" key="6">
    <source>
        <dbReference type="Proteomes" id="UP000273270"/>
    </source>
</evidence>
<organism evidence="4 5">
    <name type="scientific">Chryseobacterium carnipullorum</name>
    <dbReference type="NCBI Taxonomy" id="1124835"/>
    <lineage>
        <taxon>Bacteria</taxon>
        <taxon>Pseudomonadati</taxon>
        <taxon>Bacteroidota</taxon>
        <taxon>Flavobacteriia</taxon>
        <taxon>Flavobacteriales</taxon>
        <taxon>Weeksellaceae</taxon>
        <taxon>Chryseobacterium group</taxon>
        <taxon>Chryseobacterium</taxon>
    </lineage>
</organism>
<reference evidence="4 5" key="1">
    <citation type="submission" date="2018-06" db="EMBL/GenBank/DDBJ databases">
        <authorList>
            <consortium name="Pathogen Informatics"/>
            <person name="Doyle S."/>
        </authorList>
    </citation>
    <scope>NUCLEOTIDE SEQUENCE [LARGE SCALE GENOMIC DNA]</scope>
    <source>
        <strain evidence="4 5">NCTC13533</strain>
    </source>
</reference>
<dbReference type="RefSeq" id="WP_123878887.1">
    <property type="nucleotide sequence ID" value="NZ_CP033920.1"/>
</dbReference>
<dbReference type="NCBIfam" id="TIGR04183">
    <property type="entry name" value="Por_Secre_tail"/>
    <property type="match status" value="1"/>
</dbReference>
<dbReference type="SUPFAM" id="SSF69304">
    <property type="entry name" value="Tricorn protease N-terminal domain"/>
    <property type="match status" value="1"/>
</dbReference>
<dbReference type="InterPro" id="IPR026444">
    <property type="entry name" value="Secre_tail"/>
</dbReference>
<dbReference type="InterPro" id="IPR013431">
    <property type="entry name" value="Delta_60_rpt"/>
</dbReference>
<protein>
    <submittedName>
        <fullName evidence="4">Delta-60 repeat domain</fullName>
    </submittedName>
    <submittedName>
        <fullName evidence="3">T9SS C-terminal target domain-containing protein</fullName>
    </submittedName>
</protein>
<dbReference type="AlphaFoldDB" id="A0A376DPW0"/>
<evidence type="ECO:0000259" key="2">
    <source>
        <dbReference type="Pfam" id="PF18962"/>
    </source>
</evidence>
<dbReference type="Proteomes" id="UP000255224">
    <property type="component" value="Unassembled WGS sequence"/>
</dbReference>
<dbReference type="KEGG" id="ccau:EG346_12165"/>